<dbReference type="AlphaFoldDB" id="A0A502G6S8"/>
<keyword evidence="2" id="KW-1185">Reference proteome</keyword>
<accession>A0A502G6S8</accession>
<dbReference type="OrthoDB" id="9769600at2"/>
<comment type="caution">
    <text evidence="1">The sequence shown here is derived from an EMBL/GenBank/DDBJ whole genome shotgun (WGS) entry which is preliminary data.</text>
</comment>
<dbReference type="Proteomes" id="UP000317078">
    <property type="component" value="Unassembled WGS sequence"/>
</dbReference>
<reference evidence="1 2" key="1">
    <citation type="journal article" date="2019" name="Environ. Microbiol.">
        <title>Species interactions and distinct microbial communities in high Arctic permafrost affected cryosols are associated with the CH4 and CO2 gas fluxes.</title>
        <authorList>
            <person name="Altshuler I."/>
            <person name="Hamel J."/>
            <person name="Turney S."/>
            <person name="Magnuson E."/>
            <person name="Levesque R."/>
            <person name="Greer C."/>
            <person name="Whyte L.G."/>
        </authorList>
    </citation>
    <scope>NUCLEOTIDE SEQUENCE [LARGE SCALE GENOMIC DNA]</scope>
    <source>
        <strain evidence="1 2">S9.3B</strain>
    </source>
</reference>
<evidence type="ECO:0000313" key="1">
    <source>
        <dbReference type="EMBL" id="TPG56866.1"/>
    </source>
</evidence>
<keyword evidence="1" id="KW-0808">Transferase</keyword>
<dbReference type="Pfam" id="PF13692">
    <property type="entry name" value="Glyco_trans_1_4"/>
    <property type="match status" value="1"/>
</dbReference>
<dbReference type="EMBL" id="RCZP01000010">
    <property type="protein sequence ID" value="TPG56866.1"/>
    <property type="molecule type" value="Genomic_DNA"/>
</dbReference>
<organism evidence="1 2">
    <name type="scientific">Muricoccus nepalensis</name>
    <dbReference type="NCBI Taxonomy" id="1854500"/>
    <lineage>
        <taxon>Bacteria</taxon>
        <taxon>Pseudomonadati</taxon>
        <taxon>Pseudomonadota</taxon>
        <taxon>Alphaproteobacteria</taxon>
        <taxon>Acetobacterales</taxon>
        <taxon>Roseomonadaceae</taxon>
        <taxon>Muricoccus</taxon>
    </lineage>
</organism>
<dbReference type="Gene3D" id="3.40.50.11010">
    <property type="match status" value="1"/>
</dbReference>
<dbReference type="Gene3D" id="3.40.50.2000">
    <property type="entry name" value="Glycogen Phosphorylase B"/>
    <property type="match status" value="1"/>
</dbReference>
<dbReference type="SUPFAM" id="SSF53756">
    <property type="entry name" value="UDP-Glycosyltransferase/glycogen phosphorylase"/>
    <property type="match status" value="1"/>
</dbReference>
<evidence type="ECO:0000313" key="2">
    <source>
        <dbReference type="Proteomes" id="UP000317078"/>
    </source>
</evidence>
<sequence length="452" mass="49339">MSPGASHDLFRACCIAAQRPALPRHPTDPSIDGTGIVLPPKGGCGLEPARGRNRPIPVTQPGAQAPLLLCLSHLRWDFVFQRPQHLLTRAARSYRVIFFEEPKRQPPAPDLPRLDRHRLPSGVEVVVPILPTGMDEAASDDAQRAMLDGLLAGQRPDVAWYYTPMSLGFTSHLQPLVTVYDCMDELSAFRGASPQLTLRERRLLRQADVVFTGGRSLYEAKLGLHPRVHLFTSGVDSAHFAQARTLRGAGAPEPADQAGLPHPRIGWFGVVDERMDLELLDAVAARRPDWSFVMIGPVVKIDPASCPRRPNIHWLGGRKMDELPAYLAGWDCGFMNFALNESTRFISPTKTPEYLAAGVPVVSTPIKDVVRSWGAEGLVGIATDADTAVAEIESAMARPREAWLPQADRLLSQGSWDSIWSSMHELLRQAAATKVAGDGSVSSRAVASPNHV</sequence>
<dbReference type="GO" id="GO:0016740">
    <property type="term" value="F:transferase activity"/>
    <property type="evidence" value="ECO:0007669"/>
    <property type="project" value="UniProtKB-KW"/>
</dbReference>
<protein>
    <submittedName>
        <fullName evidence="1">Glycosyltransferase family 1 protein</fullName>
    </submittedName>
</protein>
<name>A0A502G6S8_9PROT</name>
<gene>
    <name evidence="1" type="ORF">EAH89_12375</name>
</gene>
<proteinExistence type="predicted"/>